<dbReference type="PROSITE" id="PS51406">
    <property type="entry name" value="FIBRINOGEN_C_2"/>
    <property type="match status" value="2"/>
</dbReference>
<evidence type="ECO:0000259" key="2">
    <source>
        <dbReference type="PROSITE" id="PS51406"/>
    </source>
</evidence>
<protein>
    <submittedName>
        <fullName evidence="3">Ficolin-1</fullName>
    </submittedName>
</protein>
<name>A0A9Q1BWI7_HOLLE</name>
<comment type="caution">
    <text evidence="3">The sequence shown here is derived from an EMBL/GenBank/DDBJ whole genome shotgun (WGS) entry which is preliminary data.</text>
</comment>
<dbReference type="Pfam" id="PF00147">
    <property type="entry name" value="Fibrinogen_C"/>
    <property type="match status" value="2"/>
</dbReference>
<feature type="domain" description="Fibrinogen C-terminal" evidence="2">
    <location>
        <begin position="45"/>
        <end position="182"/>
    </location>
</feature>
<dbReference type="InterPro" id="IPR014716">
    <property type="entry name" value="Fibrinogen_a/b/g_C_1"/>
</dbReference>
<reference evidence="3" key="1">
    <citation type="submission" date="2021-10" db="EMBL/GenBank/DDBJ databases">
        <title>Tropical sea cucumber genome reveals ecological adaptation and Cuvierian tubules defense mechanism.</title>
        <authorList>
            <person name="Chen T."/>
        </authorList>
    </citation>
    <scope>NUCLEOTIDE SEQUENCE</scope>
    <source>
        <strain evidence="3">Nanhai2018</strain>
        <tissue evidence="3">Muscle</tissue>
    </source>
</reference>
<dbReference type="PANTHER" id="PTHR19143">
    <property type="entry name" value="FIBRINOGEN/TENASCIN/ANGIOPOEITIN"/>
    <property type="match status" value="1"/>
</dbReference>
<keyword evidence="1" id="KW-0732">Signal</keyword>
<proteinExistence type="predicted"/>
<feature type="signal peptide" evidence="1">
    <location>
        <begin position="1"/>
        <end position="29"/>
    </location>
</feature>
<dbReference type="InterPro" id="IPR036056">
    <property type="entry name" value="Fibrinogen-like_C"/>
</dbReference>
<feature type="domain" description="Fibrinogen C-terminal" evidence="2">
    <location>
        <begin position="204"/>
        <end position="428"/>
    </location>
</feature>
<gene>
    <name evidence="3" type="ORF">HOLleu_24366</name>
</gene>
<dbReference type="SMART" id="SM00186">
    <property type="entry name" value="FBG"/>
    <property type="match status" value="2"/>
</dbReference>
<keyword evidence="4" id="KW-1185">Reference proteome</keyword>
<sequence length="428" mass="49441">MNTMSDLHHLIQYLCLLCATCICWDSAQTIGGESNTNLDNSYFFYQRPEYPRDCNEIKSECRSSSSNGVYVIKPDGYSEPFEVFCNNDVDSGGWTVVHRRIDGSVFFNRPWEEYKKGFGFLSSEFWIGNEKLAYITNQANYELRIDMVLSNGSSFYVEYNAFRITDDWGSFALNSVGEYSGNESSVITYCPPGTIFKNVTCEPIQDTEVFTDCYHAYQSGHQEDGVFTIQPSEWTGEPFKVLCNMSIDGGGWTVLQRRVNGSVSFERNWEEYKNGFGILEHEIWLGNDKIYYLTKQKNYELRMDMVNLDEDAYFAKYNLFRISDENSKYQLQLGVYDSTSTTSADSMDQHRNQFFSTPERDNDQIGGYNCAGYYRDGWWYGDKDGSTDCADVYFNPPNIGTTTYPYPYWQNLPGSNYLMYTDIKIRPV</sequence>
<accession>A0A9Q1BWI7</accession>
<dbReference type="SUPFAM" id="SSF56496">
    <property type="entry name" value="Fibrinogen C-terminal domain-like"/>
    <property type="match status" value="2"/>
</dbReference>
<dbReference type="GO" id="GO:0005615">
    <property type="term" value="C:extracellular space"/>
    <property type="evidence" value="ECO:0007669"/>
    <property type="project" value="TreeGrafter"/>
</dbReference>
<dbReference type="Gene3D" id="3.90.215.10">
    <property type="entry name" value="Gamma Fibrinogen, chain A, domain 1"/>
    <property type="match status" value="2"/>
</dbReference>
<evidence type="ECO:0000256" key="1">
    <source>
        <dbReference type="SAM" id="SignalP"/>
    </source>
</evidence>
<dbReference type="AlphaFoldDB" id="A0A9Q1BWI7"/>
<evidence type="ECO:0000313" key="4">
    <source>
        <dbReference type="Proteomes" id="UP001152320"/>
    </source>
</evidence>
<dbReference type="CDD" id="cd00087">
    <property type="entry name" value="FReD"/>
    <property type="match status" value="1"/>
</dbReference>
<dbReference type="NCBIfam" id="NF040941">
    <property type="entry name" value="GGGWT_bact"/>
    <property type="match status" value="2"/>
</dbReference>
<dbReference type="InterPro" id="IPR002181">
    <property type="entry name" value="Fibrinogen_a/b/g_C_dom"/>
</dbReference>
<dbReference type="InterPro" id="IPR050373">
    <property type="entry name" value="Fibrinogen_C-term_domain"/>
</dbReference>
<evidence type="ECO:0000313" key="3">
    <source>
        <dbReference type="EMBL" id="KAJ8033968.1"/>
    </source>
</evidence>
<organism evidence="3 4">
    <name type="scientific">Holothuria leucospilota</name>
    <name type="common">Black long sea cucumber</name>
    <name type="synonym">Mertensiothuria leucospilota</name>
    <dbReference type="NCBI Taxonomy" id="206669"/>
    <lineage>
        <taxon>Eukaryota</taxon>
        <taxon>Metazoa</taxon>
        <taxon>Echinodermata</taxon>
        <taxon>Eleutherozoa</taxon>
        <taxon>Echinozoa</taxon>
        <taxon>Holothuroidea</taxon>
        <taxon>Aspidochirotacea</taxon>
        <taxon>Aspidochirotida</taxon>
        <taxon>Holothuriidae</taxon>
        <taxon>Holothuria</taxon>
    </lineage>
</organism>
<dbReference type="Proteomes" id="UP001152320">
    <property type="component" value="Chromosome 11"/>
</dbReference>
<feature type="chain" id="PRO_5040503727" evidence="1">
    <location>
        <begin position="30"/>
        <end position="428"/>
    </location>
</feature>
<dbReference type="EMBL" id="JAIZAY010000011">
    <property type="protein sequence ID" value="KAJ8033968.1"/>
    <property type="molecule type" value="Genomic_DNA"/>
</dbReference>